<proteinExistence type="predicted"/>
<keyword evidence="2" id="KW-1185">Reference proteome</keyword>
<gene>
    <name evidence="1" type="ORF">RHMOL_Rhmol10G0187300</name>
</gene>
<name>A0ACC0M3H2_RHOML</name>
<accession>A0ACC0M3H2</accession>
<comment type="caution">
    <text evidence="1">The sequence shown here is derived from an EMBL/GenBank/DDBJ whole genome shotgun (WGS) entry which is preliminary data.</text>
</comment>
<dbReference type="Proteomes" id="UP001062846">
    <property type="component" value="Chromosome 10"/>
</dbReference>
<organism evidence="1 2">
    <name type="scientific">Rhododendron molle</name>
    <name type="common">Chinese azalea</name>
    <name type="synonym">Azalea mollis</name>
    <dbReference type="NCBI Taxonomy" id="49168"/>
    <lineage>
        <taxon>Eukaryota</taxon>
        <taxon>Viridiplantae</taxon>
        <taxon>Streptophyta</taxon>
        <taxon>Embryophyta</taxon>
        <taxon>Tracheophyta</taxon>
        <taxon>Spermatophyta</taxon>
        <taxon>Magnoliopsida</taxon>
        <taxon>eudicotyledons</taxon>
        <taxon>Gunneridae</taxon>
        <taxon>Pentapetalae</taxon>
        <taxon>asterids</taxon>
        <taxon>Ericales</taxon>
        <taxon>Ericaceae</taxon>
        <taxon>Ericoideae</taxon>
        <taxon>Rhodoreae</taxon>
        <taxon>Rhododendron</taxon>
    </lineage>
</organism>
<reference evidence="1" key="1">
    <citation type="submission" date="2022-02" db="EMBL/GenBank/DDBJ databases">
        <title>Plant Genome Project.</title>
        <authorList>
            <person name="Zhang R.-G."/>
        </authorList>
    </citation>
    <scope>NUCLEOTIDE SEQUENCE</scope>
    <source>
        <strain evidence="1">AT1</strain>
    </source>
</reference>
<evidence type="ECO:0000313" key="1">
    <source>
        <dbReference type="EMBL" id="KAI8535608.1"/>
    </source>
</evidence>
<sequence>MEMEKVQKVKKPKRTSPRIGTLKTGSKKIKKAQKEEVASEEEEEDDEEEVSSEEEEEESSSSSDDDEEEDEEDQKELQKKASRSKSRYDYQSICLLNDLVNC</sequence>
<protein>
    <submittedName>
        <fullName evidence="1">Uncharacterized protein</fullName>
    </submittedName>
</protein>
<dbReference type="EMBL" id="CM046397">
    <property type="protein sequence ID" value="KAI8535608.1"/>
    <property type="molecule type" value="Genomic_DNA"/>
</dbReference>
<evidence type="ECO:0000313" key="2">
    <source>
        <dbReference type="Proteomes" id="UP001062846"/>
    </source>
</evidence>